<evidence type="ECO:0000256" key="1">
    <source>
        <dbReference type="ARBA" id="ARBA00004651"/>
    </source>
</evidence>
<sequence>MSSVTPDSKSYTDPEVRSEALEKSTIRAVSIRVLPIMFLLYFFAFVDRASLGFAQLHMGTELSIDPAIFGLAASAFFVGYILLEIPSSVLLDKFGARIWMTRIGVSWGIVTILTGFVQNHTQLIVARVLLGVAEAGLAAGIYLFTMKLYPMRHRAKATALILLGAPIAGALTGPISGVILDHADWFGISSWRWIFILTGIPPLLLGIVTYKWLTDRPSEMPWLTDEQRSWLVAAVEADPTTSAHKGNPIVAALRNRTVLLLGLVQFLTASATYGLVYWTPQIMKGLAGNVSATTLGLLVFVPAACGAVMMYVNGWHSDRTGERLFHTTFCQIVAASSLLLLPLAAAHSYSLAFLLLILATAAIYAFAPSFWAIPQKIFNGPRAATLIASVTTIGQLSGLLSPYIFGLFTKSTGNTNAGVIYLGAGVLVAAALLLAFRRRWQVVA</sequence>
<dbReference type="CDD" id="cd17319">
    <property type="entry name" value="MFS_ExuT_GudP_like"/>
    <property type="match status" value="1"/>
</dbReference>
<feature type="transmembrane region" description="Helical" evidence="6">
    <location>
        <begin position="324"/>
        <end position="345"/>
    </location>
</feature>
<dbReference type="PANTHER" id="PTHR43791">
    <property type="entry name" value="PERMEASE-RELATED"/>
    <property type="match status" value="1"/>
</dbReference>
<feature type="transmembrane region" description="Helical" evidence="6">
    <location>
        <begin position="66"/>
        <end position="86"/>
    </location>
</feature>
<keyword evidence="2" id="KW-0813">Transport</keyword>
<keyword evidence="9" id="KW-1185">Reference proteome</keyword>
<feature type="transmembrane region" description="Helical" evidence="6">
    <location>
        <begin position="157"/>
        <end position="179"/>
    </location>
</feature>
<feature type="transmembrane region" description="Helical" evidence="6">
    <location>
        <begin position="258"/>
        <end position="278"/>
    </location>
</feature>
<dbReference type="PROSITE" id="PS50850">
    <property type="entry name" value="MFS"/>
    <property type="match status" value="1"/>
</dbReference>
<keyword evidence="4 6" id="KW-1133">Transmembrane helix</keyword>
<reference evidence="8 9" key="1">
    <citation type="journal article" date="2021" name="Microbiol. Resour. Announc.">
        <title>Complete Genome Sequences of Two Rhodococcus sp. Strains with Large and Linear Chromosomes, Isolated from Apple Rhizosphere.</title>
        <authorList>
            <person name="Benning S."/>
            <person name="Brugnone N."/>
            <person name="Siani R."/>
            <person name="Kublik S."/>
            <person name="Schloter M."/>
            <person name="Rad V."/>
        </authorList>
    </citation>
    <scope>NUCLEOTIDE SEQUENCE [LARGE SCALE GENOMIC DNA]</scope>
    <source>
        <strain evidence="8 9">R79</strain>
    </source>
</reference>
<dbReference type="InterPro" id="IPR020846">
    <property type="entry name" value="MFS_dom"/>
</dbReference>
<dbReference type="Pfam" id="PF07690">
    <property type="entry name" value="MFS_1"/>
    <property type="match status" value="1"/>
</dbReference>
<feature type="transmembrane region" description="Helical" evidence="6">
    <location>
        <begin position="191"/>
        <end position="213"/>
    </location>
</feature>
<dbReference type="RefSeq" id="WP_206007226.1">
    <property type="nucleotide sequence ID" value="NZ_CP070619.1"/>
</dbReference>
<feature type="transmembrane region" description="Helical" evidence="6">
    <location>
        <begin position="98"/>
        <end position="118"/>
    </location>
</feature>
<proteinExistence type="predicted"/>
<name>A0A974ZUH7_9NOCA</name>
<keyword evidence="3 6" id="KW-0812">Transmembrane</keyword>
<keyword evidence="5 6" id="KW-0472">Membrane</keyword>
<evidence type="ECO:0000256" key="3">
    <source>
        <dbReference type="ARBA" id="ARBA00022692"/>
    </source>
</evidence>
<accession>A0A974ZUH7</accession>
<evidence type="ECO:0000256" key="6">
    <source>
        <dbReference type="SAM" id="Phobius"/>
    </source>
</evidence>
<evidence type="ECO:0000313" key="8">
    <source>
        <dbReference type="EMBL" id="QSE90804.1"/>
    </source>
</evidence>
<feature type="transmembrane region" description="Helical" evidence="6">
    <location>
        <begin position="351"/>
        <end position="373"/>
    </location>
</feature>
<dbReference type="InterPro" id="IPR011701">
    <property type="entry name" value="MFS"/>
</dbReference>
<dbReference type="EMBL" id="CP070619">
    <property type="protein sequence ID" value="QSE90804.1"/>
    <property type="molecule type" value="Genomic_DNA"/>
</dbReference>
<dbReference type="Gene3D" id="1.20.1250.20">
    <property type="entry name" value="MFS general substrate transporter like domains"/>
    <property type="match status" value="2"/>
</dbReference>
<evidence type="ECO:0000313" key="9">
    <source>
        <dbReference type="Proteomes" id="UP000662986"/>
    </source>
</evidence>
<organism evidence="8 9">
    <name type="scientific">Rhodococcus pseudokoreensis</name>
    <dbReference type="NCBI Taxonomy" id="2811421"/>
    <lineage>
        <taxon>Bacteria</taxon>
        <taxon>Bacillati</taxon>
        <taxon>Actinomycetota</taxon>
        <taxon>Actinomycetes</taxon>
        <taxon>Mycobacteriales</taxon>
        <taxon>Nocardiaceae</taxon>
        <taxon>Rhodococcus</taxon>
    </lineage>
</organism>
<feature type="transmembrane region" description="Helical" evidence="6">
    <location>
        <begin position="385"/>
        <end position="405"/>
    </location>
</feature>
<evidence type="ECO:0000256" key="5">
    <source>
        <dbReference type="ARBA" id="ARBA00023136"/>
    </source>
</evidence>
<evidence type="ECO:0000256" key="2">
    <source>
        <dbReference type="ARBA" id="ARBA00022448"/>
    </source>
</evidence>
<feature type="transmembrane region" description="Helical" evidence="6">
    <location>
        <begin position="29"/>
        <end position="46"/>
    </location>
</feature>
<feature type="transmembrane region" description="Helical" evidence="6">
    <location>
        <begin position="417"/>
        <end position="436"/>
    </location>
</feature>
<gene>
    <name evidence="8" type="ORF">JWS13_20315</name>
</gene>
<comment type="subcellular location">
    <subcellularLocation>
        <location evidence="1">Cell membrane</location>
        <topology evidence="1">Multi-pass membrane protein</topology>
    </subcellularLocation>
</comment>
<dbReference type="PANTHER" id="PTHR43791:SF36">
    <property type="entry name" value="TRANSPORTER, PUTATIVE (AFU_ORTHOLOGUE AFUA_6G08340)-RELATED"/>
    <property type="match status" value="1"/>
</dbReference>
<feature type="transmembrane region" description="Helical" evidence="6">
    <location>
        <begin position="124"/>
        <end position="145"/>
    </location>
</feature>
<evidence type="ECO:0000259" key="7">
    <source>
        <dbReference type="PROSITE" id="PS50850"/>
    </source>
</evidence>
<dbReference type="InterPro" id="IPR036259">
    <property type="entry name" value="MFS_trans_sf"/>
</dbReference>
<feature type="domain" description="Major facilitator superfamily (MFS) profile" evidence="7">
    <location>
        <begin position="33"/>
        <end position="441"/>
    </location>
</feature>
<dbReference type="Proteomes" id="UP000662986">
    <property type="component" value="Chromosome"/>
</dbReference>
<protein>
    <submittedName>
        <fullName evidence="8">MFS transporter</fullName>
    </submittedName>
</protein>
<feature type="transmembrane region" description="Helical" evidence="6">
    <location>
        <begin position="290"/>
        <end position="312"/>
    </location>
</feature>
<evidence type="ECO:0000256" key="4">
    <source>
        <dbReference type="ARBA" id="ARBA00022989"/>
    </source>
</evidence>
<dbReference type="SUPFAM" id="SSF103473">
    <property type="entry name" value="MFS general substrate transporter"/>
    <property type="match status" value="1"/>
</dbReference>
<reference evidence="8 9" key="2">
    <citation type="journal article" date="2022" name="Arch. Microbiol.">
        <title>Rhodococcus pseudokoreensis sp. nov. isolated from the rhizosphere of young M26 apple rootstocks.</title>
        <authorList>
            <person name="Kampfer P."/>
            <person name="Glaeser S.P."/>
            <person name="Blom J."/>
            <person name="Wolf J."/>
            <person name="Benning S."/>
            <person name="Schloter M."/>
            <person name="Neumann-Schaal M."/>
        </authorList>
    </citation>
    <scope>NUCLEOTIDE SEQUENCE [LARGE SCALE GENOMIC DNA]</scope>
    <source>
        <strain evidence="8 9">R79</strain>
    </source>
</reference>